<comment type="caution">
    <text evidence="3">The sequence shown here is derived from an EMBL/GenBank/DDBJ whole genome shotgun (WGS) entry which is preliminary data.</text>
</comment>
<feature type="coiled-coil region" evidence="1">
    <location>
        <begin position="315"/>
        <end position="346"/>
    </location>
</feature>
<dbReference type="EMBL" id="DTPI01000033">
    <property type="protein sequence ID" value="HGE66890.1"/>
    <property type="molecule type" value="Genomic_DNA"/>
</dbReference>
<protein>
    <submittedName>
        <fullName evidence="3">Uncharacterized protein</fullName>
    </submittedName>
</protein>
<keyword evidence="2" id="KW-0472">Membrane</keyword>
<feature type="transmembrane region" description="Helical" evidence="2">
    <location>
        <begin position="374"/>
        <end position="392"/>
    </location>
</feature>
<evidence type="ECO:0000256" key="2">
    <source>
        <dbReference type="SAM" id="Phobius"/>
    </source>
</evidence>
<dbReference type="PROSITE" id="PS51257">
    <property type="entry name" value="PROKAR_LIPOPROTEIN"/>
    <property type="match status" value="1"/>
</dbReference>
<keyword evidence="2" id="KW-1133">Transmembrane helix</keyword>
<keyword evidence="1" id="KW-0175">Coiled coil</keyword>
<organism evidence="3">
    <name type="scientific">Geoglobus ahangari</name>
    <dbReference type="NCBI Taxonomy" id="113653"/>
    <lineage>
        <taxon>Archaea</taxon>
        <taxon>Methanobacteriati</taxon>
        <taxon>Methanobacteriota</taxon>
        <taxon>Archaeoglobi</taxon>
        <taxon>Archaeoglobales</taxon>
        <taxon>Archaeoglobaceae</taxon>
        <taxon>Geoglobus</taxon>
    </lineage>
</organism>
<reference evidence="3" key="1">
    <citation type="journal article" date="2020" name="mSystems">
        <title>Genome- and Community-Level Interaction Insights into Carbon Utilization and Element Cycling Functions of Hydrothermarchaeota in Hydrothermal Sediment.</title>
        <authorList>
            <person name="Zhou Z."/>
            <person name="Liu Y."/>
            <person name="Xu W."/>
            <person name="Pan J."/>
            <person name="Luo Z.H."/>
            <person name="Li M."/>
        </authorList>
    </citation>
    <scope>NUCLEOTIDE SEQUENCE [LARGE SCALE GENOMIC DNA]</scope>
    <source>
        <strain evidence="3">SpSt-97</strain>
    </source>
</reference>
<sequence length="408" mass="45923">MWVKILLKLLLLTMFIGSACAFETLTKDNFAEPVIEPKLKDYYMSGEQISFNFTILPKTDEDAKLIGGTSGNPRLYEFNTSLDSSTITVMVSYTSGGGATKKGDNYLAVDVYGPEGGVSKINVKISGVVPSISIRVSEIVALAVDIQDAEENAIRPVKIKVINENAFSKDISELEEKYKHLVGKVDELENKGVSVSDLRVKLKDAKEKIDEGKSYYSSKKYLDADKSLSNAENLLNKAEMLIEEKKISFLIDETKNKLNEMFTKMAEFEVIVNNLKSKGEPTLEYETKLATYKQYYLNLNTKIESAEDYLNKGLYDEAKIKAEEVNKKANQYISEIESIIASLQQKTPTQAQGTFGTNFFEGFTEWLNKNRDKLITYGGGAVGLLIVVFVVYKGVKRYMKRRKWDELK</sequence>
<proteinExistence type="predicted"/>
<dbReference type="AlphaFoldDB" id="A0A7C3UCS9"/>
<evidence type="ECO:0000256" key="1">
    <source>
        <dbReference type="SAM" id="Coils"/>
    </source>
</evidence>
<evidence type="ECO:0000313" key="3">
    <source>
        <dbReference type="EMBL" id="HGE66890.1"/>
    </source>
</evidence>
<name>A0A7C3UCS9_9EURY</name>
<accession>A0A7C3UCS9</accession>
<keyword evidence="2" id="KW-0812">Transmembrane</keyword>
<gene>
    <name evidence="3" type="ORF">ENX77_07250</name>
</gene>